<dbReference type="InterPro" id="IPR020843">
    <property type="entry name" value="ER"/>
</dbReference>
<dbReference type="Gene3D" id="3.40.50.720">
    <property type="entry name" value="NAD(P)-binding Rossmann-like Domain"/>
    <property type="match status" value="1"/>
</dbReference>
<dbReference type="EMBL" id="CP099490">
    <property type="protein sequence ID" value="USQ75644.1"/>
    <property type="molecule type" value="Genomic_DNA"/>
</dbReference>
<dbReference type="SUPFAM" id="SSF51735">
    <property type="entry name" value="NAD(P)-binding Rossmann-fold domains"/>
    <property type="match status" value="1"/>
</dbReference>
<dbReference type="InterPro" id="IPR013154">
    <property type="entry name" value="ADH-like_N"/>
</dbReference>
<dbReference type="PANTHER" id="PTHR44013:SF1">
    <property type="entry name" value="ZINC-TYPE ALCOHOL DEHYDROGENASE-LIKE PROTEIN C16A3.02C"/>
    <property type="match status" value="1"/>
</dbReference>
<dbReference type="Pfam" id="PF13602">
    <property type="entry name" value="ADH_zinc_N_2"/>
    <property type="match status" value="1"/>
</dbReference>
<evidence type="ECO:0000313" key="3">
    <source>
        <dbReference type="Proteomes" id="UP001056535"/>
    </source>
</evidence>
<dbReference type="PANTHER" id="PTHR44013">
    <property type="entry name" value="ZINC-TYPE ALCOHOL DEHYDROGENASE-LIKE PROTEIN C16A3.02C"/>
    <property type="match status" value="1"/>
</dbReference>
<feature type="domain" description="Enoyl reductase (ER)" evidence="1">
    <location>
        <begin position="30"/>
        <end position="343"/>
    </location>
</feature>
<dbReference type="SMART" id="SM00829">
    <property type="entry name" value="PKS_ER"/>
    <property type="match status" value="1"/>
</dbReference>
<keyword evidence="3" id="KW-1185">Reference proteome</keyword>
<evidence type="ECO:0000313" key="2">
    <source>
        <dbReference type="EMBL" id="USQ75644.1"/>
    </source>
</evidence>
<dbReference type="InterPro" id="IPR052733">
    <property type="entry name" value="Chloroplast_QOR"/>
</dbReference>
<accession>A0ABY4YG49</accession>
<dbReference type="RefSeq" id="WP_252620070.1">
    <property type="nucleotide sequence ID" value="NZ_CP099490.1"/>
</dbReference>
<dbReference type="Proteomes" id="UP001056535">
    <property type="component" value="Chromosome"/>
</dbReference>
<dbReference type="Gene3D" id="3.90.180.10">
    <property type="entry name" value="Medium-chain alcohol dehydrogenases, catalytic domain"/>
    <property type="match status" value="1"/>
</dbReference>
<dbReference type="InterPro" id="IPR011032">
    <property type="entry name" value="GroES-like_sf"/>
</dbReference>
<dbReference type="Pfam" id="PF08240">
    <property type="entry name" value="ADH_N"/>
    <property type="match status" value="1"/>
</dbReference>
<protein>
    <submittedName>
        <fullName evidence="2">NAD(P)-dependent alcohol dehydrogenase</fullName>
    </submittedName>
</protein>
<dbReference type="InterPro" id="IPR036291">
    <property type="entry name" value="NAD(P)-bd_dom_sf"/>
</dbReference>
<proteinExistence type="predicted"/>
<sequence>MAHTARTPSTVSPHGDTAPVMNAIVHTRYGTDPSQVLKLATVSRPAPADDEVLIRVRAASVDRGTWHIMAGVPYPIRLAGFGLRAPKHLNPGRSLAGTVAAVGRAVSTFTPGDEVFGTCDGSFAEYVCAKPAKLALQPPGVSFSEAAAVPVSGVTALQAVRDHGRVHTGQHVLVIGASGGVGGFAVQIAKAYGATVTGVGSSAKLDHVTALGADHVIDYTTTDFASGEQRYDVILDIGGNRTLTHLRRALAARGVLVLVGGETDERWLGGMGRTVRALMLSPFLGQQLGSFIASENAEDLEVLAGMLQTGQVRPAIDRTYPLAEVDAAITHLADGAARGKTVVAF</sequence>
<dbReference type="SUPFAM" id="SSF50129">
    <property type="entry name" value="GroES-like"/>
    <property type="match status" value="1"/>
</dbReference>
<dbReference type="CDD" id="cd08267">
    <property type="entry name" value="MDR1"/>
    <property type="match status" value="1"/>
</dbReference>
<dbReference type="PROSITE" id="PS01162">
    <property type="entry name" value="QOR_ZETA_CRYSTAL"/>
    <property type="match status" value="1"/>
</dbReference>
<reference evidence="2" key="1">
    <citation type="submission" date="2022-06" db="EMBL/GenBank/DDBJ databases">
        <title>Ornithinimicrobium JY.X270.</title>
        <authorList>
            <person name="Huang Y."/>
        </authorList>
    </citation>
    <scope>NUCLEOTIDE SEQUENCE</scope>
    <source>
        <strain evidence="2">JY.X270</strain>
    </source>
</reference>
<organism evidence="2 3">
    <name type="scientific">Ornithinimicrobium cryptoxanthini</name>
    <dbReference type="NCBI Taxonomy" id="2934161"/>
    <lineage>
        <taxon>Bacteria</taxon>
        <taxon>Bacillati</taxon>
        <taxon>Actinomycetota</taxon>
        <taxon>Actinomycetes</taxon>
        <taxon>Micrococcales</taxon>
        <taxon>Ornithinimicrobiaceae</taxon>
        <taxon>Ornithinimicrobium</taxon>
    </lineage>
</organism>
<evidence type="ECO:0000259" key="1">
    <source>
        <dbReference type="SMART" id="SM00829"/>
    </source>
</evidence>
<dbReference type="InterPro" id="IPR002364">
    <property type="entry name" value="Quin_OxRdtase/zeta-crystal_CS"/>
</dbReference>
<name>A0ABY4YG49_9MICO</name>
<gene>
    <name evidence="2" type="ORF">NF557_13640</name>
</gene>